<reference evidence="1" key="1">
    <citation type="journal article" date="2014" name="Int. J. Syst. Evol. Microbiol.">
        <title>Complete genome sequence of Corynebacterium casei LMG S-19264T (=DSM 44701T), isolated from a smear-ripened cheese.</title>
        <authorList>
            <consortium name="US DOE Joint Genome Institute (JGI-PGF)"/>
            <person name="Walter F."/>
            <person name="Albersmeier A."/>
            <person name="Kalinowski J."/>
            <person name="Ruckert C."/>
        </authorList>
    </citation>
    <scope>NUCLEOTIDE SEQUENCE</scope>
    <source>
        <strain evidence="1">CGMCC 4.7278</strain>
    </source>
</reference>
<organism evidence="1 2">
    <name type="scientific">Nocardia camponoti</name>
    <dbReference type="NCBI Taxonomy" id="1616106"/>
    <lineage>
        <taxon>Bacteria</taxon>
        <taxon>Bacillati</taxon>
        <taxon>Actinomycetota</taxon>
        <taxon>Actinomycetes</taxon>
        <taxon>Mycobacteriales</taxon>
        <taxon>Nocardiaceae</taxon>
        <taxon>Nocardia</taxon>
    </lineage>
</organism>
<dbReference type="EMBL" id="BMMW01000001">
    <property type="protein sequence ID" value="GGK38463.1"/>
    <property type="molecule type" value="Genomic_DNA"/>
</dbReference>
<name>A0A917QA64_9NOCA</name>
<dbReference type="AlphaFoldDB" id="A0A917QA64"/>
<accession>A0A917QA64</accession>
<sequence length="67" mass="7204">MMYEGYTGNIMVDGDVLVVDRETRAGRLTFGKNLEPRRIPLAAVSGVALAPATYLTNGSLDEFGALE</sequence>
<reference evidence="1" key="2">
    <citation type="submission" date="2020-09" db="EMBL/GenBank/DDBJ databases">
        <authorList>
            <person name="Sun Q."/>
            <person name="Zhou Y."/>
        </authorList>
    </citation>
    <scope>NUCLEOTIDE SEQUENCE</scope>
    <source>
        <strain evidence="1">CGMCC 4.7278</strain>
    </source>
</reference>
<dbReference type="Proteomes" id="UP000612956">
    <property type="component" value="Unassembled WGS sequence"/>
</dbReference>
<evidence type="ECO:0000313" key="1">
    <source>
        <dbReference type="EMBL" id="GGK38463.1"/>
    </source>
</evidence>
<gene>
    <name evidence="1" type="ORF">GCM10011591_07690</name>
</gene>
<keyword evidence="2" id="KW-1185">Reference proteome</keyword>
<proteinExistence type="predicted"/>
<dbReference type="RefSeq" id="WP_188827307.1">
    <property type="nucleotide sequence ID" value="NZ_BMMW01000001.1"/>
</dbReference>
<protein>
    <submittedName>
        <fullName evidence="1">Uncharacterized protein</fullName>
    </submittedName>
</protein>
<comment type="caution">
    <text evidence="1">The sequence shown here is derived from an EMBL/GenBank/DDBJ whole genome shotgun (WGS) entry which is preliminary data.</text>
</comment>
<evidence type="ECO:0000313" key="2">
    <source>
        <dbReference type="Proteomes" id="UP000612956"/>
    </source>
</evidence>